<dbReference type="Proteomes" id="UP000724148">
    <property type="component" value="Unassembled WGS sequence"/>
</dbReference>
<dbReference type="EMBL" id="JACOZA010000103">
    <property type="protein sequence ID" value="MBI2097294.1"/>
    <property type="molecule type" value="Genomic_DNA"/>
</dbReference>
<proteinExistence type="predicted"/>
<protein>
    <submittedName>
        <fullName evidence="1">Uncharacterized protein</fullName>
    </submittedName>
</protein>
<name>A0A931SDW8_9BACT</name>
<evidence type="ECO:0000313" key="1">
    <source>
        <dbReference type="EMBL" id="MBI2097294.1"/>
    </source>
</evidence>
<dbReference type="AlphaFoldDB" id="A0A931SDW8"/>
<sequence length="88" mass="10068">MFDVPVINIAFPDWRGIVYQYEYNKDLIDTGGVAMAWSPDELAERINAYLSEPSRDQAGRAKVVSEYTPFRDGCAYKRVVDFVRSLTL</sequence>
<accession>A0A931SDW8</accession>
<comment type="caution">
    <text evidence="1">The sequence shown here is derived from an EMBL/GenBank/DDBJ whole genome shotgun (WGS) entry which is preliminary data.</text>
</comment>
<organism evidence="1 2">
    <name type="scientific">Candidatus Sungiibacteriota bacterium</name>
    <dbReference type="NCBI Taxonomy" id="2750080"/>
    <lineage>
        <taxon>Bacteria</taxon>
        <taxon>Candidatus Sungiibacteriota</taxon>
    </lineage>
</organism>
<gene>
    <name evidence="1" type="ORF">HYT40_04105</name>
</gene>
<evidence type="ECO:0000313" key="2">
    <source>
        <dbReference type="Proteomes" id="UP000724148"/>
    </source>
</evidence>
<reference evidence="1" key="1">
    <citation type="submission" date="2020-07" db="EMBL/GenBank/DDBJ databases">
        <title>Huge and variable diversity of episymbiotic CPR bacteria and DPANN archaea in groundwater ecosystems.</title>
        <authorList>
            <person name="He C.Y."/>
            <person name="Keren R."/>
            <person name="Whittaker M."/>
            <person name="Farag I.F."/>
            <person name="Doudna J."/>
            <person name="Cate J.H.D."/>
            <person name="Banfield J.F."/>
        </authorList>
    </citation>
    <scope>NUCLEOTIDE SEQUENCE</scope>
    <source>
        <strain evidence="1">NC_groundwater_193_Ag_S-0.1um_51_7</strain>
    </source>
</reference>